<evidence type="ECO:0000256" key="1">
    <source>
        <dbReference type="SAM" id="MobiDB-lite"/>
    </source>
</evidence>
<reference evidence="2 3" key="1">
    <citation type="submission" date="2024-01" db="EMBL/GenBank/DDBJ databases">
        <title>Genome assemblies of Stephania.</title>
        <authorList>
            <person name="Yang L."/>
        </authorList>
    </citation>
    <scope>NUCLEOTIDE SEQUENCE [LARGE SCALE GENOMIC DNA]</scope>
    <source>
        <strain evidence="2">JXDWG</strain>
        <tissue evidence="2">Leaf</tissue>
    </source>
</reference>
<evidence type="ECO:0000313" key="2">
    <source>
        <dbReference type="EMBL" id="KAK9125061.1"/>
    </source>
</evidence>
<dbReference type="AlphaFoldDB" id="A0AAP0J089"/>
<feature type="compositionally biased region" description="Low complexity" evidence="1">
    <location>
        <begin position="74"/>
        <end position="85"/>
    </location>
</feature>
<protein>
    <submittedName>
        <fullName evidence="2">Uncharacterized protein</fullName>
    </submittedName>
</protein>
<gene>
    <name evidence="2" type="ORF">Scep_013907</name>
</gene>
<keyword evidence="3" id="KW-1185">Reference proteome</keyword>
<evidence type="ECO:0000313" key="3">
    <source>
        <dbReference type="Proteomes" id="UP001419268"/>
    </source>
</evidence>
<dbReference type="Proteomes" id="UP001419268">
    <property type="component" value="Unassembled WGS sequence"/>
</dbReference>
<accession>A0AAP0J089</accession>
<name>A0AAP0J089_9MAGN</name>
<comment type="caution">
    <text evidence="2">The sequence shown here is derived from an EMBL/GenBank/DDBJ whole genome shotgun (WGS) entry which is preliminary data.</text>
</comment>
<dbReference type="EMBL" id="JBBNAG010000006">
    <property type="protein sequence ID" value="KAK9125061.1"/>
    <property type="molecule type" value="Genomic_DNA"/>
</dbReference>
<organism evidence="2 3">
    <name type="scientific">Stephania cephalantha</name>
    <dbReference type="NCBI Taxonomy" id="152367"/>
    <lineage>
        <taxon>Eukaryota</taxon>
        <taxon>Viridiplantae</taxon>
        <taxon>Streptophyta</taxon>
        <taxon>Embryophyta</taxon>
        <taxon>Tracheophyta</taxon>
        <taxon>Spermatophyta</taxon>
        <taxon>Magnoliopsida</taxon>
        <taxon>Ranunculales</taxon>
        <taxon>Menispermaceae</taxon>
        <taxon>Menispermoideae</taxon>
        <taxon>Cissampelideae</taxon>
        <taxon>Stephania</taxon>
    </lineage>
</organism>
<sequence>MENGHSNGDGDGDGVPENANEHCPGPQSESAGKAEECAGCPNQQECATAPKGPDPVEWGIRPKRCGTADRGSDGIIAAPPATIGGAPMGSPTAARKKEMGGTQATPPVASSELRRSGALTSPATAWRSACSPPPWLTGLGSVNPS</sequence>
<feature type="region of interest" description="Disordered" evidence="1">
    <location>
        <begin position="1"/>
        <end position="145"/>
    </location>
</feature>
<proteinExistence type="predicted"/>